<protein>
    <submittedName>
        <fullName evidence="1">Uncharacterized protein</fullName>
    </submittedName>
</protein>
<accession>A0A6C0JJ83</accession>
<reference evidence="1" key="1">
    <citation type="journal article" date="2020" name="Nature">
        <title>Giant virus diversity and host interactions through global metagenomics.</title>
        <authorList>
            <person name="Schulz F."/>
            <person name="Roux S."/>
            <person name="Paez-Espino D."/>
            <person name="Jungbluth S."/>
            <person name="Walsh D.A."/>
            <person name="Denef V.J."/>
            <person name="McMahon K.D."/>
            <person name="Konstantinidis K.T."/>
            <person name="Eloe-Fadrosh E.A."/>
            <person name="Kyrpides N.C."/>
            <person name="Woyke T."/>
        </authorList>
    </citation>
    <scope>NUCLEOTIDE SEQUENCE</scope>
    <source>
        <strain evidence="1">GVMAG-M-3300027206-1</strain>
    </source>
</reference>
<organism evidence="1">
    <name type="scientific">viral metagenome</name>
    <dbReference type="NCBI Taxonomy" id="1070528"/>
    <lineage>
        <taxon>unclassified sequences</taxon>
        <taxon>metagenomes</taxon>
        <taxon>organismal metagenomes</taxon>
    </lineage>
</organism>
<dbReference type="EMBL" id="MN740385">
    <property type="protein sequence ID" value="QHU03714.1"/>
    <property type="molecule type" value="Genomic_DNA"/>
</dbReference>
<dbReference type="AlphaFoldDB" id="A0A6C0JJ83"/>
<name>A0A6C0JJ83_9ZZZZ</name>
<proteinExistence type="predicted"/>
<sequence>MALILLGITAYIASTLIGDIKFKNVVPNGVDEFHIYSGVHPELYKEYLKHKSDGNIRMVQETLEELALHTDIEFREQFHQKILKKQDSLSI</sequence>
<evidence type="ECO:0000313" key="1">
    <source>
        <dbReference type="EMBL" id="QHU03714.1"/>
    </source>
</evidence>